<dbReference type="Pfam" id="PF00207">
    <property type="entry name" value="A2M"/>
    <property type="match status" value="1"/>
</dbReference>
<dbReference type="InterPro" id="IPR049120">
    <property type="entry name" value="A2M_bMG2"/>
</dbReference>
<dbReference type="PANTHER" id="PTHR40094">
    <property type="entry name" value="ALPHA-2-MACROGLOBULIN HOMOLOG"/>
    <property type="match status" value="1"/>
</dbReference>
<keyword evidence="3" id="KW-1003">Cell membrane</keyword>
<comment type="similarity">
    <text evidence="1">Belongs to the protease inhibitor I39 (alpha-2-macroglobulin) family. Bacterial alpha-2-macroglobulin subfamily.</text>
</comment>
<dbReference type="InterPro" id="IPR001599">
    <property type="entry name" value="Macroglobln_a2"/>
</dbReference>
<dbReference type="InterPro" id="IPR041246">
    <property type="entry name" value="Bact_MG10"/>
</dbReference>
<sequence length="1630" mass="177106">MPSQRPFPSRWIRCGALIAALLLAACSEQPAPGTVEAVGEEEAGASLAPHLSLRSAVGGEFEGRPAIELRFDRALASAQPFDERLRIREANGGQVEGSWQYEAGEQMLRFPYVKPNTTYRIEVGATLEAADGTAPGQPTEREVFSGNLPPLLVFASTGSVLRAGDESGLPVVGVNAPEADVEIFRVRPERYSAFFQRWRGSGERGSWELQDIAKLADSVYATRYALDSVPNERQISHIPVQGIAELREPGVFFAVMRRPGEFGGQYAATHFFVTDIGLHLRGYREAMWVHTASLSSGQPRGGVVVELRDDKGRLLAEGETAGDGGVMLDVPPRPEQVLVARAGREIAVLSLRQPALDLAEFPVAGRPFTGMDAFIWSGRDLYRPGERLGASILLRDHDGRLPDALAPVFAVLRLPDGRSLAPRVLEPGELGSFRLEYPIAEDAPTGRWQLAVFADPKGERSLGRFDFRVEEFLPERLKLALDAPEAPLAAGEALPLSVQGDYLYGAPAAGNRLSVDLIYRPAIHAVPAHRDFLFADPDADLPDAPQQAFDGQLDEDGQLSTELSLLDDERLARQPVSVRVAASLFESGGRAVRRSLVRTLLPAPQLLGARPLFDREDGAEANGEAAFELLRSDAQGALSAGRAKATLIRRIRDYRWTYSPQGGWSADFVSRDEEVDTREVKLLPDGPVVERFRVEWGDYRLQLVDLDSGQVLNLPFHAGWRWEDDNRGDEPRPDKVRVALDKPRYRAGETLTITLTPPYEGPGLVLLETDRLIEARPIQARNGSTVSFELAEDLDRHDLYVSALVFRPDGRSDRASPPRAVGITHVPLDRGERAVALEVEAPEQVAPEQPITLRLSAPALAGQRAFAQVDAVDQGVLALTGYGLPDAAAYFFAQRGLAVEARDLYARLIERLDGSRARLRYGGDAALAGLPQARRPTDRTRTAAVHSGPVEFDAAGKAEVTLAAPAFNGALRIAAIAYAADRFGAAGEETLVRAPLVVEVSTPRVMAPGDRAELAVDLHNLSGRGQSLELRVEGDALLAIEDGARRLQLADQARQTLRLPLRARAEADTGSGRFSVAVRGEGIDHHREHTIAVRAAYPAERRGELTRVDGPMTRTLGQGLAEGLQPGSTTLRAALSADPPIPFSSAAQGLIGYPYGCIEQTASRLWPLVWADAEARERLAISGLDEDRRQSMLRRGFDRLNSLQLASGQFAYWPGDGYANPQMTAPVAELLIVARESGLAIPETVLQRSLDRLNEDLLQGGDGFYAFEHAAHLRFAALAHAGYVLARAGRAPLGALRALHDHERGNSLTALPRLQLALALKLAGDEQRAGAGIDEALAFESERPRYLGDYGSALRDQAWLLALLMENDLGDRVDGDDLLEIARGVRDPSRGNSLLSTQEQLALFRLGRQLARRGDQTLAGSWQQGERVAALGPGLNEWHAALADGPSRLNLESTGQAWLLEDIVGTPRSAPKPVDQGLSIRRSWYTLDGKPFTGARLREGDTLLVRLVVGAEENVPDALVTDLVPGGLEIENLGLGDRGTLEQLVIDGQALSERHWAADKQHEEFRDDRYSAALKLWAGQTATLYYLVRAVSPGRYTVPPPFAEDMYRPGLRSIGPSAPAELEVVGAAAP</sequence>
<feature type="domain" description="Alpha-2-macroglobulin" evidence="6">
    <location>
        <begin position="943"/>
        <end position="1032"/>
    </location>
</feature>
<dbReference type="Pfam" id="PF17970">
    <property type="entry name" value="bMG1"/>
    <property type="match status" value="1"/>
</dbReference>
<dbReference type="CDD" id="cd02891">
    <property type="entry name" value="A2M_like"/>
    <property type="match status" value="1"/>
</dbReference>
<feature type="domain" description="Alpha-2-macroglobulin bait region" evidence="5">
    <location>
        <begin position="736"/>
        <end position="879"/>
    </location>
</feature>
<dbReference type="Pfam" id="PF11974">
    <property type="entry name" value="bMG3"/>
    <property type="match status" value="1"/>
</dbReference>
<dbReference type="SUPFAM" id="SSF48239">
    <property type="entry name" value="Terpenoid cyclases/Protein prenyltransferases"/>
    <property type="match status" value="1"/>
</dbReference>
<evidence type="ECO:0000259" key="6">
    <source>
        <dbReference type="SMART" id="SM01360"/>
    </source>
</evidence>
<dbReference type="Pfam" id="PF07703">
    <property type="entry name" value="A2M_BRD"/>
    <property type="match status" value="1"/>
</dbReference>
<keyword evidence="3" id="KW-0646">Protease inhibitor</keyword>
<dbReference type="Pfam" id="PF17962">
    <property type="entry name" value="bMG6"/>
    <property type="match status" value="1"/>
</dbReference>
<dbReference type="EMBL" id="JALNMH010000011">
    <property type="protein sequence ID" value="MCK7594647.1"/>
    <property type="molecule type" value="Genomic_DNA"/>
</dbReference>
<dbReference type="InterPro" id="IPR041203">
    <property type="entry name" value="Bact_A2M_MG5"/>
</dbReference>
<organism evidence="7 8">
    <name type="scientific">Pseudomarimonas salicorniae</name>
    <dbReference type="NCBI Taxonomy" id="2933270"/>
    <lineage>
        <taxon>Bacteria</taxon>
        <taxon>Pseudomonadati</taxon>
        <taxon>Pseudomonadota</taxon>
        <taxon>Gammaproteobacteria</taxon>
        <taxon>Lysobacterales</taxon>
        <taxon>Lysobacteraceae</taxon>
        <taxon>Pseudomarimonas</taxon>
    </lineage>
</organism>
<dbReference type="PROSITE" id="PS51257">
    <property type="entry name" value="PROKAR_LIPOPROTEIN"/>
    <property type="match status" value="1"/>
</dbReference>
<dbReference type="InterPro" id="IPR040639">
    <property type="entry name" value="A2MG_MG1"/>
</dbReference>
<dbReference type="InterPro" id="IPR026284">
    <property type="entry name" value="A2MG_proteobact"/>
</dbReference>
<dbReference type="PANTHER" id="PTHR40094:SF1">
    <property type="entry name" value="UBIQUITIN DOMAIN-CONTAINING PROTEIN"/>
    <property type="match status" value="1"/>
</dbReference>
<protein>
    <recommendedName>
        <fullName evidence="3">Alpha-2-macroglobulin</fullName>
    </recommendedName>
</protein>
<dbReference type="InterPro" id="IPR002890">
    <property type="entry name" value="MG2"/>
</dbReference>
<dbReference type="Pfam" id="PF01835">
    <property type="entry name" value="MG2"/>
    <property type="match status" value="1"/>
</dbReference>
<dbReference type="SMART" id="SM01419">
    <property type="entry name" value="Thiol-ester_cl"/>
    <property type="match status" value="1"/>
</dbReference>
<dbReference type="Pfam" id="PF17973">
    <property type="entry name" value="bMG10"/>
    <property type="match status" value="1"/>
</dbReference>
<evidence type="ECO:0000256" key="4">
    <source>
        <dbReference type="SAM" id="SignalP"/>
    </source>
</evidence>
<dbReference type="Pfam" id="PF21142">
    <property type="entry name" value="A2M_bMG2"/>
    <property type="match status" value="1"/>
</dbReference>
<keyword evidence="2 4" id="KW-0732">Signal</keyword>
<dbReference type="Gene3D" id="1.50.10.20">
    <property type="match status" value="1"/>
</dbReference>
<dbReference type="Proteomes" id="UP001431449">
    <property type="component" value="Unassembled WGS sequence"/>
</dbReference>
<dbReference type="RefSeq" id="WP_248210212.1">
    <property type="nucleotide sequence ID" value="NZ_JALNMH010000011.1"/>
</dbReference>
<dbReference type="InterPro" id="IPR041462">
    <property type="entry name" value="Bact_A2M_MG6"/>
</dbReference>
<comment type="function">
    <text evidence="3">Protects the bacterial cell from host peptidases.</text>
</comment>
<keyword evidence="3" id="KW-0472">Membrane</keyword>
<dbReference type="Pfam" id="PF17972">
    <property type="entry name" value="bMG5"/>
    <property type="match status" value="1"/>
</dbReference>
<proteinExistence type="inferred from homology"/>
<dbReference type="InterPro" id="IPR051802">
    <property type="entry name" value="YfhM-like"/>
</dbReference>
<dbReference type="SMART" id="SM01359">
    <property type="entry name" value="A2M_N_2"/>
    <property type="match status" value="1"/>
</dbReference>
<gene>
    <name evidence="7" type="ORF">M0G41_13320</name>
</gene>
<feature type="signal peptide" evidence="4">
    <location>
        <begin position="1"/>
        <end position="30"/>
    </location>
</feature>
<reference evidence="7" key="1">
    <citation type="submission" date="2022-04" db="EMBL/GenBank/DDBJ databases">
        <title>Lysobacter sp. CAU 1642 isolated from sea sand.</title>
        <authorList>
            <person name="Kim W."/>
        </authorList>
    </citation>
    <scope>NUCLEOTIDE SEQUENCE</scope>
    <source>
        <strain evidence="7">CAU 1642</strain>
    </source>
</reference>
<dbReference type="InterPro" id="IPR008930">
    <property type="entry name" value="Terpenoid_cyclase/PrenylTrfase"/>
</dbReference>
<dbReference type="PIRSF" id="PIRSF038980">
    <property type="entry name" value="A2M_bac"/>
    <property type="match status" value="1"/>
</dbReference>
<dbReference type="Gene3D" id="2.60.40.1930">
    <property type="match status" value="1"/>
</dbReference>
<evidence type="ECO:0000256" key="2">
    <source>
        <dbReference type="ARBA" id="ARBA00022729"/>
    </source>
</evidence>
<name>A0ABT0GJV2_9GAMM</name>
<accession>A0ABT0GJV2</accession>
<evidence type="ECO:0000256" key="1">
    <source>
        <dbReference type="ARBA" id="ARBA00010556"/>
    </source>
</evidence>
<comment type="caution">
    <text evidence="7">The sequence shown here is derived from an EMBL/GenBank/DDBJ whole genome shotgun (WGS) entry which is preliminary data.</text>
</comment>
<evidence type="ECO:0000259" key="5">
    <source>
        <dbReference type="SMART" id="SM01359"/>
    </source>
</evidence>
<evidence type="ECO:0000313" key="7">
    <source>
        <dbReference type="EMBL" id="MCK7594647.1"/>
    </source>
</evidence>
<evidence type="ECO:0000313" key="8">
    <source>
        <dbReference type="Proteomes" id="UP001431449"/>
    </source>
</evidence>
<dbReference type="InterPro" id="IPR021868">
    <property type="entry name" value="Alpha_2_Macroglob_MG3"/>
</dbReference>
<keyword evidence="8" id="KW-1185">Reference proteome</keyword>
<dbReference type="InterPro" id="IPR047565">
    <property type="entry name" value="Alpha-macroglob_thiol-ester_cl"/>
</dbReference>
<dbReference type="InterPro" id="IPR011625">
    <property type="entry name" value="A2M_N_BRD"/>
</dbReference>
<evidence type="ECO:0000256" key="3">
    <source>
        <dbReference type="PIRNR" id="PIRNR038980"/>
    </source>
</evidence>
<feature type="chain" id="PRO_5046505798" description="Alpha-2-macroglobulin" evidence="4">
    <location>
        <begin position="31"/>
        <end position="1630"/>
    </location>
</feature>
<dbReference type="SMART" id="SM01360">
    <property type="entry name" value="A2M"/>
    <property type="match status" value="1"/>
</dbReference>